<dbReference type="PANTHER" id="PTHR11589:SF8">
    <property type="entry name" value="NEUROTROPHIN-4"/>
    <property type="match status" value="1"/>
</dbReference>
<evidence type="ECO:0000256" key="5">
    <source>
        <dbReference type="SAM" id="SignalP"/>
    </source>
</evidence>
<dbReference type="Ensembl" id="ENSGMOT00000025412.1">
    <property type="protein sequence ID" value="ENSGMOP00000058944.1"/>
    <property type="gene ID" value="ENSGMOG00000025974.1"/>
</dbReference>
<dbReference type="Pfam" id="PF00243">
    <property type="entry name" value="NGF"/>
    <property type="match status" value="1"/>
</dbReference>
<dbReference type="GO" id="GO:0007169">
    <property type="term" value="P:cell surface receptor protein tyrosine kinase signaling pathway"/>
    <property type="evidence" value="ECO:0007669"/>
    <property type="project" value="TreeGrafter"/>
</dbReference>
<feature type="compositionally biased region" description="Low complexity" evidence="4">
    <location>
        <begin position="376"/>
        <end position="393"/>
    </location>
</feature>
<dbReference type="KEGG" id="gmh:115556634"/>
<dbReference type="Proteomes" id="UP000694546">
    <property type="component" value="Chromosome 2"/>
</dbReference>
<feature type="compositionally biased region" description="Basic and acidic residues" evidence="4">
    <location>
        <begin position="157"/>
        <end position="168"/>
    </location>
</feature>
<feature type="signal peptide" evidence="5">
    <location>
        <begin position="1"/>
        <end position="16"/>
    </location>
</feature>
<feature type="chain" id="PRO_5034555978" description="Neurotrophin-4" evidence="5">
    <location>
        <begin position="17"/>
        <end position="465"/>
    </location>
</feature>
<dbReference type="GO" id="GO:0048812">
    <property type="term" value="P:neuron projection morphogenesis"/>
    <property type="evidence" value="ECO:0007669"/>
    <property type="project" value="TreeGrafter"/>
</dbReference>
<dbReference type="PROSITE" id="PS50270">
    <property type="entry name" value="NGF_2"/>
    <property type="match status" value="1"/>
</dbReference>
<dbReference type="SMART" id="SM00140">
    <property type="entry name" value="NGF"/>
    <property type="match status" value="1"/>
</dbReference>
<evidence type="ECO:0000259" key="6">
    <source>
        <dbReference type="SMART" id="SM00140"/>
    </source>
</evidence>
<evidence type="ECO:0000313" key="7">
    <source>
        <dbReference type="Ensembl" id="ENSGMOP00000058944.1"/>
    </source>
</evidence>
<reference evidence="7" key="2">
    <citation type="submission" date="2025-09" db="UniProtKB">
        <authorList>
            <consortium name="Ensembl"/>
        </authorList>
    </citation>
    <scope>IDENTIFICATION</scope>
</reference>
<dbReference type="GO" id="GO:0030424">
    <property type="term" value="C:axon"/>
    <property type="evidence" value="ECO:0007669"/>
    <property type="project" value="TreeGrafter"/>
</dbReference>
<evidence type="ECO:0000256" key="4">
    <source>
        <dbReference type="SAM" id="MobiDB-lite"/>
    </source>
</evidence>
<evidence type="ECO:0000256" key="2">
    <source>
        <dbReference type="ARBA" id="ARBA00018008"/>
    </source>
</evidence>
<dbReference type="CTD" id="4909"/>
<dbReference type="GeneID" id="115556634"/>
<feature type="region of interest" description="Disordered" evidence="4">
    <location>
        <begin position="30"/>
        <end position="242"/>
    </location>
</feature>
<protein>
    <recommendedName>
        <fullName evidence="2">Neurotrophin-4</fullName>
    </recommendedName>
</protein>
<dbReference type="InterPro" id="IPR029034">
    <property type="entry name" value="Cystine-knot_cytokine"/>
</dbReference>
<dbReference type="GO" id="GO:0050804">
    <property type="term" value="P:modulation of chemical synaptic transmission"/>
    <property type="evidence" value="ECO:0007669"/>
    <property type="project" value="TreeGrafter"/>
</dbReference>
<dbReference type="RefSeq" id="XP_030229670.1">
    <property type="nucleotide sequence ID" value="XM_030373810.1"/>
</dbReference>
<feature type="region of interest" description="Disordered" evidence="4">
    <location>
        <begin position="371"/>
        <end position="393"/>
    </location>
</feature>
<dbReference type="SUPFAM" id="SSF57501">
    <property type="entry name" value="Cystine-knot cytokines"/>
    <property type="match status" value="1"/>
</dbReference>
<dbReference type="GO" id="GO:0043524">
    <property type="term" value="P:negative regulation of neuron apoptotic process"/>
    <property type="evidence" value="ECO:0007669"/>
    <property type="project" value="TreeGrafter"/>
</dbReference>
<dbReference type="InterPro" id="IPR020408">
    <property type="entry name" value="Nerve_growth_factor-like"/>
</dbReference>
<dbReference type="GO" id="GO:0008021">
    <property type="term" value="C:synaptic vesicle"/>
    <property type="evidence" value="ECO:0007669"/>
    <property type="project" value="TreeGrafter"/>
</dbReference>
<dbReference type="PROSITE" id="PS00248">
    <property type="entry name" value="NGF_1"/>
    <property type="match status" value="1"/>
</dbReference>
<dbReference type="InterPro" id="IPR002072">
    <property type="entry name" value="Nerve_growth_factor-rel"/>
</dbReference>
<evidence type="ECO:0000256" key="3">
    <source>
        <dbReference type="ARBA" id="ARBA00023030"/>
    </source>
</evidence>
<accession>A0A8C5CIQ0</accession>
<evidence type="ECO:0000313" key="8">
    <source>
        <dbReference type="Proteomes" id="UP000694546"/>
    </source>
</evidence>
<proteinExistence type="inferred from homology"/>
<keyword evidence="8" id="KW-1185">Reference proteome</keyword>
<sequence>MHWLPLVAMVIASALPFPYSPVTRIVAATTETSSGSHDDGSGGGGADGSLPPPPLAVPPTHNRSDGTDPHLPTANPRPEAGRRTPRGSETLPERGPPGELRTGAGGRDGERADGSSYRDGPGVLSQGGPRCADADAPVDAAVTRDYQPGATAAAARDSQRKENLHTSRDGGTAGNHDGPSPVPESGLESPATGPQRGAGPQGPGEETPVATETGAGVPLGEGEGRSPGTKVRPGPAPDGVQEVDELFLDAHPRVLFSPSASPPRHPPLLLMLESGALPEGEGDAGYDPLDGEGASPSWAAAAAGGGARRTKRSDLSDLRRGERSVCESESLWVTNKKTAVDNHGRTVTILPVIQTPTGPLRQYFYETRCRRGDQQRGPASASAPARGSSPRAAGAGAGLGLGVAGSGCLGVDKKQWKSECKAKHSFVRALAKDASNRMGWRWIRIDSSCVCVLLARVSRQAGGKV</sequence>
<organism evidence="7 8">
    <name type="scientific">Gadus morhua</name>
    <name type="common">Atlantic cod</name>
    <dbReference type="NCBI Taxonomy" id="8049"/>
    <lineage>
        <taxon>Eukaryota</taxon>
        <taxon>Metazoa</taxon>
        <taxon>Chordata</taxon>
        <taxon>Craniata</taxon>
        <taxon>Vertebrata</taxon>
        <taxon>Euteleostomi</taxon>
        <taxon>Actinopterygii</taxon>
        <taxon>Neopterygii</taxon>
        <taxon>Teleostei</taxon>
        <taxon>Neoteleostei</taxon>
        <taxon>Acanthomorphata</taxon>
        <taxon>Zeiogadaria</taxon>
        <taxon>Gadariae</taxon>
        <taxon>Gadiformes</taxon>
        <taxon>Gadoidei</taxon>
        <taxon>Gadidae</taxon>
        <taxon>Gadus</taxon>
    </lineage>
</organism>
<evidence type="ECO:0000256" key="1">
    <source>
        <dbReference type="ARBA" id="ARBA00010783"/>
    </source>
</evidence>
<dbReference type="GO" id="GO:0030425">
    <property type="term" value="C:dendrite"/>
    <property type="evidence" value="ECO:0007669"/>
    <property type="project" value="TreeGrafter"/>
</dbReference>
<dbReference type="InterPro" id="IPR019846">
    <property type="entry name" value="Nerve_growth_factor_CS"/>
</dbReference>
<reference evidence="7" key="1">
    <citation type="submission" date="2025-08" db="UniProtKB">
        <authorList>
            <consortium name="Ensembl"/>
        </authorList>
    </citation>
    <scope>IDENTIFICATION</scope>
</reference>
<dbReference type="OMA" id="CEAESAW"/>
<dbReference type="PANTHER" id="PTHR11589">
    <property type="entry name" value="NERVE GROWTH FACTOR NGF -RELATED"/>
    <property type="match status" value="1"/>
</dbReference>
<dbReference type="GO" id="GO:0005615">
    <property type="term" value="C:extracellular space"/>
    <property type="evidence" value="ECO:0007669"/>
    <property type="project" value="TreeGrafter"/>
</dbReference>
<dbReference type="GO" id="GO:0005163">
    <property type="term" value="F:nerve growth factor receptor binding"/>
    <property type="evidence" value="ECO:0007669"/>
    <property type="project" value="TreeGrafter"/>
</dbReference>
<gene>
    <name evidence="7" type="primary">LOC115556634</name>
</gene>
<feature type="domain" description="Nerve growth factor-related" evidence="6">
    <location>
        <begin position="318"/>
        <end position="452"/>
    </location>
</feature>
<keyword evidence="5" id="KW-0732">Signal</keyword>
<dbReference type="GeneTree" id="ENSGT00390000007725"/>
<keyword evidence="3" id="KW-0339">Growth factor</keyword>
<dbReference type="GO" id="GO:0038180">
    <property type="term" value="P:nerve growth factor signaling pathway"/>
    <property type="evidence" value="ECO:0007669"/>
    <property type="project" value="TreeGrafter"/>
</dbReference>
<dbReference type="GO" id="GO:0021675">
    <property type="term" value="P:nerve development"/>
    <property type="evidence" value="ECO:0007669"/>
    <property type="project" value="TreeGrafter"/>
</dbReference>
<comment type="similarity">
    <text evidence="1">Belongs to the NGF-beta family.</text>
</comment>
<dbReference type="GO" id="GO:0008083">
    <property type="term" value="F:growth factor activity"/>
    <property type="evidence" value="ECO:0007669"/>
    <property type="project" value="UniProtKB-KW"/>
</dbReference>
<dbReference type="PRINTS" id="PR00268">
    <property type="entry name" value="NGF"/>
</dbReference>
<name>A0A8C5CIQ0_GADMO</name>
<dbReference type="OrthoDB" id="8959386at2759"/>
<dbReference type="Gene3D" id="2.10.90.10">
    <property type="entry name" value="Cystine-knot cytokines"/>
    <property type="match status" value="1"/>
</dbReference>
<dbReference type="AlphaFoldDB" id="A0A8C5CIQ0"/>